<keyword evidence="7 10" id="KW-0418">Kinase</keyword>
<proteinExistence type="inferred from homology"/>
<evidence type="ECO:0000313" key="12">
    <source>
        <dbReference type="EMBL" id="NKX51162.1"/>
    </source>
</evidence>
<evidence type="ECO:0000256" key="3">
    <source>
        <dbReference type="ARBA" id="ARBA00017144"/>
    </source>
</evidence>
<evidence type="ECO:0000313" key="13">
    <source>
        <dbReference type="Proteomes" id="UP000523795"/>
    </source>
</evidence>
<reference evidence="12 13" key="1">
    <citation type="submission" date="2020-04" db="EMBL/GenBank/DDBJ databases">
        <authorList>
            <person name="Liu S."/>
        </authorList>
    </citation>
    <scope>NUCLEOTIDE SEQUENCE [LARGE SCALE GENOMIC DNA]</scope>
    <source>
        <strain evidence="12 13">CGMCC 1.15091</strain>
    </source>
</reference>
<keyword evidence="4 10" id="KW-0808">Transferase</keyword>
<evidence type="ECO:0000256" key="7">
    <source>
        <dbReference type="ARBA" id="ARBA00022777"/>
    </source>
</evidence>
<dbReference type="InterPro" id="IPR027417">
    <property type="entry name" value="P-loop_NTPase"/>
</dbReference>
<comment type="caution">
    <text evidence="12">The sequence shown here is derived from an EMBL/GenBank/DDBJ whole genome shotgun (WGS) entry which is preliminary data.</text>
</comment>
<comment type="similarity">
    <text evidence="1 10">Belongs to the thymidylate kinase family.</text>
</comment>
<comment type="catalytic activity">
    <reaction evidence="9 10">
        <text>dTMP + ATP = dTDP + ADP</text>
        <dbReference type="Rhea" id="RHEA:13517"/>
        <dbReference type="ChEBI" id="CHEBI:30616"/>
        <dbReference type="ChEBI" id="CHEBI:58369"/>
        <dbReference type="ChEBI" id="CHEBI:63528"/>
        <dbReference type="ChEBI" id="CHEBI:456216"/>
        <dbReference type="EC" id="2.7.4.9"/>
    </reaction>
</comment>
<dbReference type="GO" id="GO:0016301">
    <property type="term" value="F:kinase activity"/>
    <property type="evidence" value="ECO:0007669"/>
    <property type="project" value="UniProtKB-KW"/>
</dbReference>
<feature type="binding site" evidence="10">
    <location>
        <begin position="17"/>
        <end position="24"/>
    </location>
    <ligand>
        <name>ATP</name>
        <dbReference type="ChEBI" id="CHEBI:30616"/>
    </ligand>
</feature>
<protein>
    <recommendedName>
        <fullName evidence="3 10">Thymidylate kinase</fullName>
        <ecNumber evidence="2 10">2.7.4.9</ecNumber>
    </recommendedName>
    <alternativeName>
        <fullName evidence="10">dTMP kinase</fullName>
    </alternativeName>
</protein>
<gene>
    <name evidence="10" type="primary">tmk</name>
    <name evidence="12" type="ORF">HER39_11430</name>
</gene>
<evidence type="ECO:0000256" key="5">
    <source>
        <dbReference type="ARBA" id="ARBA00022727"/>
    </source>
</evidence>
<accession>A0ABX1JPB3</accession>
<evidence type="ECO:0000256" key="1">
    <source>
        <dbReference type="ARBA" id="ARBA00009776"/>
    </source>
</evidence>
<dbReference type="Gene3D" id="3.40.50.300">
    <property type="entry name" value="P-loop containing nucleotide triphosphate hydrolases"/>
    <property type="match status" value="1"/>
</dbReference>
<evidence type="ECO:0000256" key="6">
    <source>
        <dbReference type="ARBA" id="ARBA00022741"/>
    </source>
</evidence>
<dbReference type="Pfam" id="PF02223">
    <property type="entry name" value="Thymidylate_kin"/>
    <property type="match status" value="1"/>
</dbReference>
<dbReference type="HAMAP" id="MF_00165">
    <property type="entry name" value="Thymidylate_kinase"/>
    <property type="match status" value="1"/>
</dbReference>
<keyword evidence="13" id="KW-1185">Reference proteome</keyword>
<evidence type="ECO:0000256" key="4">
    <source>
        <dbReference type="ARBA" id="ARBA00022679"/>
    </source>
</evidence>
<evidence type="ECO:0000256" key="9">
    <source>
        <dbReference type="ARBA" id="ARBA00048743"/>
    </source>
</evidence>
<dbReference type="Proteomes" id="UP000523795">
    <property type="component" value="Unassembled WGS sequence"/>
</dbReference>
<keyword evidence="5 10" id="KW-0545">Nucleotide biosynthesis</keyword>
<comment type="function">
    <text evidence="10">Phosphorylation of dTMP to form dTDP in both de novo and salvage pathways of dTTP synthesis.</text>
</comment>
<dbReference type="EMBL" id="JAAZSR010000181">
    <property type="protein sequence ID" value="NKX51162.1"/>
    <property type="molecule type" value="Genomic_DNA"/>
</dbReference>
<dbReference type="PANTHER" id="PTHR10344:SF4">
    <property type="entry name" value="UMP-CMP KINASE 2, MITOCHONDRIAL"/>
    <property type="match status" value="1"/>
</dbReference>
<evidence type="ECO:0000259" key="11">
    <source>
        <dbReference type="Pfam" id="PF02223"/>
    </source>
</evidence>
<dbReference type="SUPFAM" id="SSF52540">
    <property type="entry name" value="P-loop containing nucleoside triphosphate hydrolases"/>
    <property type="match status" value="1"/>
</dbReference>
<feature type="domain" description="Thymidylate kinase-like" evidence="11">
    <location>
        <begin position="17"/>
        <end position="191"/>
    </location>
</feature>
<dbReference type="CDD" id="cd01672">
    <property type="entry name" value="TMPK"/>
    <property type="match status" value="1"/>
</dbReference>
<evidence type="ECO:0000256" key="2">
    <source>
        <dbReference type="ARBA" id="ARBA00012980"/>
    </source>
</evidence>
<name>A0ABX1JPB3_9MICC</name>
<keyword evidence="6 10" id="KW-0547">Nucleotide-binding</keyword>
<evidence type="ECO:0000256" key="10">
    <source>
        <dbReference type="HAMAP-Rule" id="MF_00165"/>
    </source>
</evidence>
<keyword evidence="8 10" id="KW-0067">ATP-binding</keyword>
<dbReference type="EC" id="2.7.4.9" evidence="2 10"/>
<evidence type="ECO:0000256" key="8">
    <source>
        <dbReference type="ARBA" id="ARBA00022840"/>
    </source>
</evidence>
<sequence>MAAGSARPGPLRIALIGIDGAGKSTAARQLAGLLARRGYRVKLRRNAGGRKWLDNLARRRGSTAEKLLGRRGLSLFETVVRAAALLRTLVRCRPADIEIHDRYLYCQLALNRARECPPGRLLRLLGRVIPAPGLVLYLDVAPERALARVGSRGTDVESLEDLRAFAAGYRSLADFASFRVIDTNGSPDEILARVEAALPAAVRAGGRIAAG</sequence>
<dbReference type="InterPro" id="IPR018094">
    <property type="entry name" value="Thymidylate_kinase"/>
</dbReference>
<dbReference type="PANTHER" id="PTHR10344">
    <property type="entry name" value="THYMIDYLATE KINASE"/>
    <property type="match status" value="1"/>
</dbReference>
<organism evidence="12 13">
    <name type="scientific">Arthrobacter deserti</name>
    <dbReference type="NCBI Taxonomy" id="1742687"/>
    <lineage>
        <taxon>Bacteria</taxon>
        <taxon>Bacillati</taxon>
        <taxon>Actinomycetota</taxon>
        <taxon>Actinomycetes</taxon>
        <taxon>Micrococcales</taxon>
        <taxon>Micrococcaceae</taxon>
        <taxon>Arthrobacter</taxon>
    </lineage>
</organism>
<dbReference type="InterPro" id="IPR039430">
    <property type="entry name" value="Thymidylate_kin-like_dom"/>
</dbReference>